<feature type="domain" description="HTH cro/C1-type" evidence="1">
    <location>
        <begin position="10"/>
        <end position="77"/>
    </location>
</feature>
<dbReference type="AlphaFoldDB" id="A0A2X0IM87"/>
<reference evidence="2 3" key="1">
    <citation type="submission" date="2018-06" db="EMBL/GenBank/DDBJ databases">
        <title>Streptacidiphilus pinicola sp. nov., isolated from pine grove soil.</title>
        <authorList>
            <person name="Roh S.G."/>
            <person name="Park S."/>
            <person name="Kim M.-K."/>
            <person name="Yun B.-R."/>
            <person name="Park J."/>
            <person name="Kim M.J."/>
            <person name="Kim Y.S."/>
            <person name="Kim S.B."/>
        </authorList>
    </citation>
    <scope>NUCLEOTIDE SEQUENCE [LARGE SCALE GENOMIC DNA]</scope>
    <source>
        <strain evidence="2 3">MMS16-CNU450</strain>
    </source>
</reference>
<dbReference type="SMART" id="SM00530">
    <property type="entry name" value="HTH_XRE"/>
    <property type="match status" value="1"/>
</dbReference>
<dbReference type="OrthoDB" id="4332031at2"/>
<comment type="caution">
    <text evidence="2">The sequence shown here is derived from an EMBL/GenBank/DDBJ whole genome shotgun (WGS) entry which is preliminary data.</text>
</comment>
<keyword evidence="3" id="KW-1185">Reference proteome</keyword>
<dbReference type="Proteomes" id="UP000248889">
    <property type="component" value="Unassembled WGS sequence"/>
</dbReference>
<evidence type="ECO:0000259" key="1">
    <source>
        <dbReference type="SMART" id="SM00530"/>
    </source>
</evidence>
<dbReference type="InterPro" id="IPR001387">
    <property type="entry name" value="Cro/C1-type_HTH"/>
</dbReference>
<protein>
    <submittedName>
        <fullName evidence="2">XRE family transcriptional regulator</fullName>
    </submittedName>
</protein>
<dbReference type="EMBL" id="QKYN01000030">
    <property type="protein sequence ID" value="RAG86234.1"/>
    <property type="molecule type" value="Genomic_DNA"/>
</dbReference>
<evidence type="ECO:0000313" key="3">
    <source>
        <dbReference type="Proteomes" id="UP000248889"/>
    </source>
</evidence>
<proteinExistence type="predicted"/>
<accession>A0A2X0IM87</accession>
<evidence type="ECO:0000313" key="2">
    <source>
        <dbReference type="EMBL" id="RAG86234.1"/>
    </source>
</evidence>
<name>A0A2X0IM87_9ACTN</name>
<dbReference type="InterPro" id="IPR010982">
    <property type="entry name" value="Lambda_DNA-bd_dom_sf"/>
</dbReference>
<sequence length="427" mass="45678">MTGQQELNAALAQRMTDLGLTQQGLADQVNAELRAAGRRDTVGDRTVRHWLSGKTRCPQPAQLAALAAVCGCPADALGFRLKNHPAHAAVPTAPAEVEPVHRRSFLHVVTSAALSPAVAAPSRIGMSDVRRLQRQFAQIVADDHAHGGRTSTEYHALALAEEAIELQAQGGATQRVRAALYGTAAAFVSSAMWAAIDSRRFDTAAGHRDRAAALAAMSGDQGIQFRVWSHAGSLYRLMGRPADALAANDVARALPIARRDPLFASLGHARHAAILGLTRDRPAVDRALGRAQAALGRADPEQQRPLWLTAFYDQAELDSLALTSYLAARRYEEAEARAHRSLAARRGHLRRSNVITNARLARAQLGQGDADAAVHTAVALLRGEGARHPRVVRALGHLTETLHATAPGSAAERAWEDHWIAAQRGSA</sequence>
<dbReference type="GO" id="GO:0003677">
    <property type="term" value="F:DNA binding"/>
    <property type="evidence" value="ECO:0007669"/>
    <property type="project" value="InterPro"/>
</dbReference>
<gene>
    <name evidence="2" type="ORF">DN069_07715</name>
</gene>
<dbReference type="RefSeq" id="WP_111500107.1">
    <property type="nucleotide sequence ID" value="NZ_QKYN01000030.1"/>
</dbReference>
<dbReference type="Gene3D" id="1.10.260.40">
    <property type="entry name" value="lambda repressor-like DNA-binding domains"/>
    <property type="match status" value="1"/>
</dbReference>
<organism evidence="2 3">
    <name type="scientific">Streptacidiphilus pinicola</name>
    <dbReference type="NCBI Taxonomy" id="2219663"/>
    <lineage>
        <taxon>Bacteria</taxon>
        <taxon>Bacillati</taxon>
        <taxon>Actinomycetota</taxon>
        <taxon>Actinomycetes</taxon>
        <taxon>Kitasatosporales</taxon>
        <taxon>Streptomycetaceae</taxon>
        <taxon>Streptacidiphilus</taxon>
    </lineage>
</organism>